<feature type="transmembrane region" description="Helical" evidence="8">
    <location>
        <begin position="20"/>
        <end position="44"/>
    </location>
</feature>
<keyword evidence="2" id="KW-0813">Transport</keyword>
<feature type="domain" description="ABC transporter" evidence="9">
    <location>
        <begin position="423"/>
        <end position="628"/>
    </location>
</feature>
<evidence type="ECO:0000313" key="12">
    <source>
        <dbReference type="Proteomes" id="UP000247781"/>
    </source>
</evidence>
<accession>A0A318HQJ9</accession>
<dbReference type="Gene3D" id="3.40.50.300">
    <property type="entry name" value="P-loop containing nucleotide triphosphate hydrolases"/>
    <property type="match status" value="1"/>
</dbReference>
<dbReference type="PROSITE" id="PS00211">
    <property type="entry name" value="ABC_TRANSPORTER_1"/>
    <property type="match status" value="1"/>
</dbReference>
<dbReference type="InterPro" id="IPR036640">
    <property type="entry name" value="ABC1_TM_sf"/>
</dbReference>
<dbReference type="SUPFAM" id="SSF52540">
    <property type="entry name" value="P-loop containing nucleoside triphosphate hydrolases"/>
    <property type="match status" value="1"/>
</dbReference>
<dbReference type="SMART" id="SM00382">
    <property type="entry name" value="AAA"/>
    <property type="match status" value="1"/>
</dbReference>
<dbReference type="InterPro" id="IPR027417">
    <property type="entry name" value="P-loop_NTPase"/>
</dbReference>
<dbReference type="InterPro" id="IPR003439">
    <property type="entry name" value="ABC_transporter-like_ATP-bd"/>
</dbReference>
<evidence type="ECO:0000259" key="10">
    <source>
        <dbReference type="PROSITE" id="PS50929"/>
    </source>
</evidence>
<comment type="caution">
    <text evidence="11">The sequence shown here is derived from an EMBL/GenBank/DDBJ whole genome shotgun (WGS) entry which is preliminary data.</text>
</comment>
<dbReference type="InterPro" id="IPR050835">
    <property type="entry name" value="ABC_transporter_sub-D"/>
</dbReference>
<evidence type="ECO:0000256" key="1">
    <source>
        <dbReference type="ARBA" id="ARBA00004651"/>
    </source>
</evidence>
<dbReference type="Proteomes" id="UP000247781">
    <property type="component" value="Unassembled WGS sequence"/>
</dbReference>
<keyword evidence="12" id="KW-1185">Reference proteome</keyword>
<dbReference type="PROSITE" id="PS51257">
    <property type="entry name" value="PROKAR_LIPOPROTEIN"/>
    <property type="match status" value="1"/>
</dbReference>
<evidence type="ECO:0000256" key="8">
    <source>
        <dbReference type="SAM" id="Phobius"/>
    </source>
</evidence>
<dbReference type="GO" id="GO:0140359">
    <property type="term" value="F:ABC-type transporter activity"/>
    <property type="evidence" value="ECO:0007669"/>
    <property type="project" value="InterPro"/>
</dbReference>
<feature type="transmembrane region" description="Helical" evidence="8">
    <location>
        <begin position="209"/>
        <end position="229"/>
    </location>
</feature>
<dbReference type="InterPro" id="IPR017871">
    <property type="entry name" value="ABC_transporter-like_CS"/>
</dbReference>
<proteinExistence type="predicted"/>
<reference evidence="11 12" key="2">
    <citation type="submission" date="2018-06" db="EMBL/GenBank/DDBJ databases">
        <title>Sequencing of bacterial isolates from soil warming experiment in Harvard Forest, Massachusetts, USA.</title>
        <authorList>
            <person name="Deangelis K.PhD."/>
        </authorList>
    </citation>
    <scope>NUCLEOTIDE SEQUENCE [LARGE SCALE GENOMIC DNA]</scope>
    <source>
        <strain evidence="11 12">GAS496</strain>
    </source>
</reference>
<dbReference type="Gene3D" id="1.20.1560.10">
    <property type="entry name" value="ABC transporter type 1, transmembrane domain"/>
    <property type="match status" value="1"/>
</dbReference>
<feature type="transmembrane region" description="Helical" evidence="8">
    <location>
        <begin position="245"/>
        <end position="264"/>
    </location>
</feature>
<evidence type="ECO:0000259" key="9">
    <source>
        <dbReference type="PROSITE" id="PS50893"/>
    </source>
</evidence>
<evidence type="ECO:0000256" key="4">
    <source>
        <dbReference type="ARBA" id="ARBA00022741"/>
    </source>
</evidence>
<keyword evidence="7 8" id="KW-0472">Membrane</keyword>
<dbReference type="InterPro" id="IPR011527">
    <property type="entry name" value="ABC1_TM_dom"/>
</dbReference>
<dbReference type="PANTHER" id="PTHR11384:SF59">
    <property type="entry name" value="LYSOSOMAL COBALAMIN TRANSPORTER ABCD4"/>
    <property type="match status" value="1"/>
</dbReference>
<keyword evidence="3 8" id="KW-0812">Transmembrane</keyword>
<evidence type="ECO:0000256" key="2">
    <source>
        <dbReference type="ARBA" id="ARBA00022448"/>
    </source>
</evidence>
<feature type="transmembrane region" description="Helical" evidence="8">
    <location>
        <begin position="65"/>
        <end position="91"/>
    </location>
</feature>
<dbReference type="PANTHER" id="PTHR11384">
    <property type="entry name" value="ATP-BINDING CASSETTE, SUB-FAMILY D MEMBER"/>
    <property type="match status" value="1"/>
</dbReference>
<evidence type="ECO:0000256" key="5">
    <source>
        <dbReference type="ARBA" id="ARBA00022840"/>
    </source>
</evidence>
<dbReference type="SUPFAM" id="SSF90123">
    <property type="entry name" value="ABC transporter transmembrane region"/>
    <property type="match status" value="1"/>
</dbReference>
<dbReference type="PROSITE" id="PS50893">
    <property type="entry name" value="ABC_TRANSPORTER_2"/>
    <property type="match status" value="1"/>
</dbReference>
<dbReference type="CDD" id="cd03223">
    <property type="entry name" value="ABCD_peroxisomal_ALDP"/>
    <property type="match status" value="1"/>
</dbReference>
<keyword evidence="5 11" id="KW-0067">ATP-binding</keyword>
<evidence type="ECO:0000313" key="11">
    <source>
        <dbReference type="EMBL" id="PXX11109.1"/>
    </source>
</evidence>
<dbReference type="RefSeq" id="WP_110315189.1">
    <property type="nucleotide sequence ID" value="NZ_QJJU01000003.1"/>
</dbReference>
<dbReference type="PROSITE" id="PS50929">
    <property type="entry name" value="ABC_TM1F"/>
    <property type="match status" value="1"/>
</dbReference>
<protein>
    <submittedName>
        <fullName evidence="11">Putative ATP-binding cassette transporter</fullName>
    </submittedName>
</protein>
<feature type="domain" description="ABC transmembrane type-1" evidence="10">
    <location>
        <begin position="68"/>
        <end position="389"/>
    </location>
</feature>
<dbReference type="EMBL" id="QJJU01000003">
    <property type="protein sequence ID" value="PXX11109.1"/>
    <property type="molecule type" value="Genomic_DNA"/>
</dbReference>
<dbReference type="Pfam" id="PF06472">
    <property type="entry name" value="ABC_membrane_2"/>
    <property type="match status" value="1"/>
</dbReference>
<keyword evidence="4" id="KW-0547">Nucleotide-binding</keyword>
<evidence type="ECO:0000256" key="6">
    <source>
        <dbReference type="ARBA" id="ARBA00022989"/>
    </source>
</evidence>
<organism evidence="11 12">
    <name type="scientific">Mycolicibacterium moriokaense</name>
    <dbReference type="NCBI Taxonomy" id="39691"/>
    <lineage>
        <taxon>Bacteria</taxon>
        <taxon>Bacillati</taxon>
        <taxon>Actinomycetota</taxon>
        <taxon>Actinomycetes</taxon>
        <taxon>Mycobacteriales</taxon>
        <taxon>Mycobacteriaceae</taxon>
        <taxon>Mycolicibacterium</taxon>
    </lineage>
</organism>
<feature type="transmembrane region" description="Helical" evidence="8">
    <location>
        <begin position="117"/>
        <end position="137"/>
    </location>
</feature>
<dbReference type="GO" id="GO:0005886">
    <property type="term" value="C:plasma membrane"/>
    <property type="evidence" value="ECO:0007669"/>
    <property type="project" value="UniProtKB-SubCell"/>
</dbReference>
<dbReference type="GO" id="GO:0016887">
    <property type="term" value="F:ATP hydrolysis activity"/>
    <property type="evidence" value="ECO:0007669"/>
    <property type="project" value="InterPro"/>
</dbReference>
<dbReference type="OrthoDB" id="9810134at2"/>
<evidence type="ECO:0000256" key="7">
    <source>
        <dbReference type="ARBA" id="ARBA00023136"/>
    </source>
</evidence>
<comment type="subcellular location">
    <subcellularLocation>
        <location evidence="1">Cell membrane</location>
        <topology evidence="1">Multi-pass membrane protein</topology>
    </subcellularLocation>
</comment>
<name>A0A318HQJ9_9MYCO</name>
<keyword evidence="6 8" id="KW-1133">Transmembrane helix</keyword>
<dbReference type="GO" id="GO:0005524">
    <property type="term" value="F:ATP binding"/>
    <property type="evidence" value="ECO:0007669"/>
    <property type="project" value="UniProtKB-KW"/>
</dbReference>
<dbReference type="Pfam" id="PF00005">
    <property type="entry name" value="ABC_tran"/>
    <property type="match status" value="1"/>
</dbReference>
<dbReference type="AlphaFoldDB" id="A0A318HQJ9"/>
<sequence length="632" mass="70987">MNTETFRPSIDWTNELLTSTLWVMQMFVITAACLMMVLVLLGRTTEWGRQFWRITGDYFKGRQSVPVWAMVGLLLLSAILFVRINVLLSYYSNDLLSSLQLTFQGGDAAKATGVHGFWSTMLVFAVLAVCYVVRTLLDLYVTQRFIMGWRIWLSRRFIDDWLVDFAYFRSQFSRQPIDNPDQRIQQDIDIFTAGVGSEPNNPANTSEHLLLFGAVEAALSVFTFGAILWRLSGPLTLGGVTLERALFWIVIAYVLVATIFAFVIGRPLIRLSYMNELLNAGFRYSLVRLRDASAAVGLYRGENAERRVLNRRLSAVMENYRYWRNRMVLFTGWNLSMSQAIDPLPFIVQAPRLFAQQISLGDIFQSSTAFHNIHNSLSFFRNVYDSFASYRAAIIRLDGLLDENSRARAFGPVQTGVSEGGGLEVNGIEVRTPEGEYLVHSLDFSLDGGDTLLISGPSGIGKTVLLQSLAGLWPFVSGDVALPSGRQEAMFVPQMPYLPLGDLRAAASYPLEEGAVGDQEIQQALVKVALSHIVIRLNDVRDWAKVLSVGEQQRVAFARILLSKPRAVFLDESTSAMDEGLELMLYELIRAELPDTILVSVSHRSTVQQFHERHLELVGGGEWRLDPLPSRR</sequence>
<reference evidence="12" key="1">
    <citation type="submission" date="2018-05" db="EMBL/GenBank/DDBJ databases">
        <authorList>
            <person name="Deangelis K."/>
            <person name="Huntemann M."/>
            <person name="Clum A."/>
            <person name="Pillay M."/>
            <person name="Palaniappan K."/>
            <person name="Varghese N."/>
            <person name="Mikhailova N."/>
            <person name="Stamatis D."/>
            <person name="Reddy T."/>
            <person name="Daum C."/>
            <person name="Shapiro N."/>
            <person name="Ivanova N."/>
            <person name="Kyrpides N."/>
            <person name="Woyke T."/>
        </authorList>
    </citation>
    <scope>NUCLEOTIDE SEQUENCE [LARGE SCALE GENOMIC DNA]</scope>
    <source>
        <strain evidence="12">GAS496</strain>
    </source>
</reference>
<dbReference type="InterPro" id="IPR003593">
    <property type="entry name" value="AAA+_ATPase"/>
</dbReference>
<evidence type="ECO:0000256" key="3">
    <source>
        <dbReference type="ARBA" id="ARBA00022692"/>
    </source>
</evidence>
<gene>
    <name evidence="11" type="ORF">C8E89_103196</name>
</gene>